<dbReference type="Pfam" id="PF04230">
    <property type="entry name" value="PS_pyruv_trans"/>
    <property type="match status" value="1"/>
</dbReference>
<dbReference type="EMBL" id="VTEU01000002">
    <property type="protein sequence ID" value="TYS59868.1"/>
    <property type="molecule type" value="Genomic_DNA"/>
</dbReference>
<dbReference type="Proteomes" id="UP000323393">
    <property type="component" value="Unassembled WGS sequence"/>
</dbReference>
<organism evidence="2 3">
    <name type="scientific">Sutcliffiella horikoshii</name>
    <dbReference type="NCBI Taxonomy" id="79883"/>
    <lineage>
        <taxon>Bacteria</taxon>
        <taxon>Bacillati</taxon>
        <taxon>Bacillota</taxon>
        <taxon>Bacilli</taxon>
        <taxon>Bacillales</taxon>
        <taxon>Bacillaceae</taxon>
        <taxon>Sutcliffiella</taxon>
    </lineage>
</organism>
<dbReference type="GO" id="GO:0016740">
    <property type="term" value="F:transferase activity"/>
    <property type="evidence" value="ECO:0007669"/>
    <property type="project" value="UniProtKB-KW"/>
</dbReference>
<evidence type="ECO:0000313" key="3">
    <source>
        <dbReference type="Proteomes" id="UP000323393"/>
    </source>
</evidence>
<feature type="domain" description="Polysaccharide pyruvyl transferase" evidence="1">
    <location>
        <begin position="74"/>
        <end position="225"/>
    </location>
</feature>
<comment type="caution">
    <text evidence="2">The sequence shown here is derived from an EMBL/GenBank/DDBJ whole genome shotgun (WGS) entry which is preliminary data.</text>
</comment>
<accession>A0AA95B6N1</accession>
<sequence>MKNTIRKFRSPKLHPSNWSLSYKAATNPDVIIAKWSESTETKNNFGDTLNPFLFEKFTGKTPINSKNIINFSNKPIYSAIGSILDNNKDSELIVWGSGFKFENSSFKVKPKVVHAVRGPLSRKNLMRLGIDCPEVYGDPALLLPNFYNPKIEKKYKLGIIPHYVDKNHPNLKELSMKMDSSMTIIDIESGIENVIDKILSCELIASSSLHGVIVADAYNVPSISIKFSNNIAGGNFKYKDYMYSVGRKDIEPLEITKQISIDNIVNNFTNYSIDIDLDKLVEVCPFKQKL</sequence>
<evidence type="ECO:0000259" key="1">
    <source>
        <dbReference type="Pfam" id="PF04230"/>
    </source>
</evidence>
<dbReference type="InterPro" id="IPR007345">
    <property type="entry name" value="Polysacch_pyruvyl_Trfase"/>
</dbReference>
<gene>
    <name evidence="2" type="ORF">FZC74_06850</name>
</gene>
<protein>
    <submittedName>
        <fullName evidence="2">Polysaccharide pyruvyl transferase family protein</fullName>
    </submittedName>
</protein>
<dbReference type="AlphaFoldDB" id="A0AA95B6N1"/>
<dbReference type="RefSeq" id="WP_148965349.1">
    <property type="nucleotide sequence ID" value="NZ_VTEU01000002.1"/>
</dbReference>
<proteinExistence type="predicted"/>
<reference evidence="2 3" key="1">
    <citation type="submission" date="2019-08" db="EMBL/GenBank/DDBJ databases">
        <title>Bacillus genomes from the desert of Cuatro Cienegas, Coahuila.</title>
        <authorList>
            <person name="Olmedo-Alvarez G."/>
        </authorList>
    </citation>
    <scope>NUCLEOTIDE SEQUENCE [LARGE SCALE GENOMIC DNA]</scope>
    <source>
        <strain evidence="2 3">CH88_3T</strain>
    </source>
</reference>
<name>A0AA95B6N1_9BACI</name>
<evidence type="ECO:0000313" key="2">
    <source>
        <dbReference type="EMBL" id="TYS59868.1"/>
    </source>
</evidence>
<keyword evidence="2" id="KW-0808">Transferase</keyword>